<accession>A0A9X2WMB4</accession>
<reference evidence="1" key="1">
    <citation type="journal article" date="2023" name="Int. J. Syst. Evol. Microbiol.">
        <title>&lt;i&gt;Shewanella septentrionalis&lt;/i&gt; sp. nov. and &lt;i&gt;Shewanella holmiensis&lt;/i&gt; sp. nov., isolated from Baltic Sea water and sediments.</title>
        <authorList>
            <person name="Martin-Rodriguez A.J."/>
            <person name="Thorell K."/>
            <person name="Joffre E."/>
            <person name="Jensie-Markopoulos S."/>
            <person name="Moore E.R.B."/>
            <person name="Sjoling A."/>
        </authorList>
    </citation>
    <scope>NUCLEOTIDE SEQUENCE</scope>
    <source>
        <strain evidence="1">SP1S2-7</strain>
    </source>
</reference>
<evidence type="ECO:0000313" key="1">
    <source>
        <dbReference type="EMBL" id="MCT7941858.1"/>
    </source>
</evidence>
<protein>
    <submittedName>
        <fullName evidence="1">Uncharacterized protein</fullName>
    </submittedName>
</protein>
<comment type="caution">
    <text evidence="1">The sequence shown here is derived from an EMBL/GenBank/DDBJ whole genome shotgun (WGS) entry which is preliminary data.</text>
</comment>
<gene>
    <name evidence="1" type="ORF">NE535_08655</name>
</gene>
<keyword evidence="2" id="KW-1185">Reference proteome</keyword>
<evidence type="ECO:0000313" key="2">
    <source>
        <dbReference type="Proteomes" id="UP001155546"/>
    </source>
</evidence>
<dbReference type="EMBL" id="JAMTCD010000008">
    <property type="protein sequence ID" value="MCT7941858.1"/>
    <property type="molecule type" value="Genomic_DNA"/>
</dbReference>
<dbReference type="RefSeq" id="WP_261298235.1">
    <property type="nucleotide sequence ID" value="NZ_JAMTCD010000008.1"/>
</dbReference>
<name>A0A9X2WMB4_9GAMM</name>
<dbReference type="AlphaFoldDB" id="A0A9X2WMB4"/>
<dbReference type="Proteomes" id="UP001155546">
    <property type="component" value="Unassembled WGS sequence"/>
</dbReference>
<sequence>MRKSIFAICLYFNFLVTVMAVANPLNLFVEQCLQFDALNEIAIPQEWQLSSTPYPPTALTSDKSLVEFESSLLSLNNLNDRNNYYRSLTTQTEQQQQLLNCQVHLADELSALFKNIDANQLKDDLIQRTKVDADAPTTLYVKTILHLQQLQFDLNVKSQLHNLQASIRHYFVQDFKFDATQACTLAEAIDKTDQTPNVKVTTESSIAHYLISQPEINCRQQAWLAYQTRTKTYNQSNLLALHKLKTNLANKQGFNNVADYQLSLHGLTTSQLTLFLNSQTKNIGLAPWDLPRALHALPKIAVKQQESILIVEEIFELLSEFDLRFELISTSDNPLRLYRVWLNSRLLGEIYVERDEQTTKIHHHRIKQAVVGHQMGQYSLKLPLKITSVKQHNDLVFIVSNIINQLAKGSVFYYLSQSDISLANQQLGSYWLATWLANKLSYEYTTSARAQLLQSFAQQQHVFRAKVALLFYQQADLSNYQLHEPSLHQSISNAFNDSFGVPWINGANAIFSYQAIANQGISYYLLVWQETLAQLIHTQTLSSSQAKDIFDVLIVNEHNQTIYDQLSVIFNQPMDFENLLRRINYAGTKQE</sequence>
<dbReference type="SUPFAM" id="SSF55486">
    <property type="entry name" value="Metalloproteases ('zincins'), catalytic domain"/>
    <property type="match status" value="1"/>
</dbReference>
<organism evidence="1 2">
    <name type="scientific">Shewanella holmiensis</name>
    <dbReference type="NCBI Taxonomy" id="2952222"/>
    <lineage>
        <taxon>Bacteria</taxon>
        <taxon>Pseudomonadati</taxon>
        <taxon>Pseudomonadota</taxon>
        <taxon>Gammaproteobacteria</taxon>
        <taxon>Alteromonadales</taxon>
        <taxon>Shewanellaceae</taxon>
        <taxon>Shewanella</taxon>
    </lineage>
</organism>
<proteinExistence type="predicted"/>